<dbReference type="EMBL" id="OC318070">
    <property type="protein sequence ID" value="CAD7400411.1"/>
    <property type="molecule type" value="Genomic_DNA"/>
</dbReference>
<name>A0A7R9GZG9_TIMCR</name>
<protein>
    <submittedName>
        <fullName evidence="2">Uncharacterized protein</fullName>
    </submittedName>
</protein>
<feature type="compositionally biased region" description="Basic and acidic residues" evidence="1">
    <location>
        <begin position="49"/>
        <end position="75"/>
    </location>
</feature>
<evidence type="ECO:0000313" key="2">
    <source>
        <dbReference type="EMBL" id="CAD7400411.1"/>
    </source>
</evidence>
<organism evidence="2">
    <name type="scientific">Timema cristinae</name>
    <name type="common">Walking stick</name>
    <dbReference type="NCBI Taxonomy" id="61476"/>
    <lineage>
        <taxon>Eukaryota</taxon>
        <taxon>Metazoa</taxon>
        <taxon>Ecdysozoa</taxon>
        <taxon>Arthropoda</taxon>
        <taxon>Hexapoda</taxon>
        <taxon>Insecta</taxon>
        <taxon>Pterygota</taxon>
        <taxon>Neoptera</taxon>
        <taxon>Polyneoptera</taxon>
        <taxon>Phasmatodea</taxon>
        <taxon>Timematodea</taxon>
        <taxon>Timematoidea</taxon>
        <taxon>Timematidae</taxon>
        <taxon>Timema</taxon>
    </lineage>
</organism>
<reference evidence="2" key="1">
    <citation type="submission" date="2020-11" db="EMBL/GenBank/DDBJ databases">
        <authorList>
            <person name="Tran Van P."/>
        </authorList>
    </citation>
    <scope>NUCLEOTIDE SEQUENCE</scope>
</reference>
<proteinExistence type="predicted"/>
<dbReference type="AlphaFoldDB" id="A0A7R9GZG9"/>
<sequence>MTLSMVMYGSVRDKLNILFAVVEQEGLGNGYTKYSSDAEVMMSMRSGGNRKERTPVSAETKKAKTEKKQRDDSTESQHTNELVEDRAPGWKEDMFYLNNFYSSITKFSDGSNQLIDVSKLIQARSLKRVVHKSYIVHRMAGSLPIPSPLQLPTGER</sequence>
<evidence type="ECO:0000256" key="1">
    <source>
        <dbReference type="SAM" id="MobiDB-lite"/>
    </source>
</evidence>
<feature type="region of interest" description="Disordered" evidence="1">
    <location>
        <begin position="45"/>
        <end position="85"/>
    </location>
</feature>
<gene>
    <name evidence="2" type="ORF">TCEB3V08_LOCUS5511</name>
</gene>
<accession>A0A7R9GZG9</accession>